<dbReference type="InterPro" id="IPR030395">
    <property type="entry name" value="GP_PDE_dom"/>
</dbReference>
<dbReference type="Gene3D" id="3.10.129.10">
    <property type="entry name" value="Hotdog Thioesterase"/>
    <property type="match status" value="1"/>
</dbReference>
<evidence type="ECO:0000256" key="2">
    <source>
        <dbReference type="ARBA" id="ARBA00022490"/>
    </source>
</evidence>
<keyword evidence="3" id="KW-0444">Lipid biosynthesis</keyword>
<dbReference type="Gene3D" id="3.20.20.190">
    <property type="entry name" value="Phosphatidylinositol (PI) phosphodiesterase"/>
    <property type="match status" value="1"/>
</dbReference>
<comment type="function">
    <text evidence="8">Involved in unsaturated fatty acids biosynthesis. Catalyzes the dehydration of short chain beta-hydroxyacyl-ACPs and long chain saturated and unsaturated beta-hydroxyacyl-ACPs.</text>
</comment>
<gene>
    <name evidence="11" type="primary">g4236</name>
    <name evidence="11" type="ORF">VP750_LOCUS3616</name>
</gene>
<evidence type="ECO:0000256" key="5">
    <source>
        <dbReference type="ARBA" id="ARBA00022798"/>
    </source>
</evidence>
<evidence type="ECO:0000256" key="6">
    <source>
        <dbReference type="ARBA" id="ARBA00023098"/>
    </source>
</evidence>
<dbReference type="PANTHER" id="PTHR30272">
    <property type="entry name" value="3-HYDROXYACYL-[ACYL-CARRIER-PROTEIN] DEHYDRATASE"/>
    <property type="match status" value="1"/>
</dbReference>
<keyword evidence="12" id="KW-1185">Reference proteome</keyword>
<evidence type="ECO:0000259" key="10">
    <source>
        <dbReference type="Pfam" id="PF03009"/>
    </source>
</evidence>
<dbReference type="HAMAP" id="MF_00406">
    <property type="entry name" value="FabZ"/>
    <property type="match status" value="1"/>
</dbReference>
<comment type="subcellular location">
    <subcellularLocation>
        <location evidence="1">Cytoplasm</location>
    </subcellularLocation>
</comment>
<dbReference type="SUPFAM" id="SSF54637">
    <property type="entry name" value="Thioesterase/thiol ester dehydrase-isomerase"/>
    <property type="match status" value="1"/>
</dbReference>
<evidence type="ECO:0000256" key="7">
    <source>
        <dbReference type="ARBA" id="ARBA00023239"/>
    </source>
</evidence>
<keyword evidence="2" id="KW-0963">Cytoplasm</keyword>
<keyword evidence="7" id="KW-0456">Lyase</keyword>
<sequence length="573" mass="63622">MPWYASCAQQILACRTSPQHAVYLPSCWVIASQQRRPRSMTSVARRQSSRAESIKKRLNGFFFASPFSNWLWNTSVSHSWRCIRLTGMLLISIILTVRSYRLYIRPTPKHVSVLVLLLLGSVFWDAKKALGIAFGAWLLRSSILLAHQPEENEGHRAGGKGFDSRLCENSLEAVTDLIQRDLDGSLEPGALAYVEFDVHETQDGELVVLHDLQRVLNASRHAAINEGVVAQLAGEVDDLERAIVQDVSWSALQKLHLGGHEGVHIPTFSAFLQCCSSHGLRKSMAVEVKSVVTDAGRESFLQLVRKYKGGHCRALEQADSGLEYRPFGFLAVISFPFNWAASFGEFGKGGPWQRCPLILPTMQNALKDACIQSRSAPFATGALINPLLSSSRCPPVHRCRKSSVIPRAEAEAESLPAIQTEKSGNSFTALKDIEAIQEILPHRFPFLLVDRVVELEPQKYAIGYKNITANDNFFTGHFPERKIMPGVLQVEAMAQLGGIVMMDPEDQAAKKNFFFGGIEGCKFRRPVVPGDTLMMKVELTKFNKRFGIAKMAAKAYVGKDMCCEAELTLVMGR</sequence>
<evidence type="ECO:0000256" key="1">
    <source>
        <dbReference type="ARBA" id="ARBA00004496"/>
    </source>
</evidence>
<evidence type="ECO:0000313" key="12">
    <source>
        <dbReference type="Proteomes" id="UP001497392"/>
    </source>
</evidence>
<accession>A0ABP1FWR4</accession>
<dbReference type="CDD" id="cd01288">
    <property type="entry name" value="FabZ"/>
    <property type="match status" value="1"/>
</dbReference>
<keyword evidence="5" id="KW-0319">Glycerol metabolism</keyword>
<dbReference type="Pfam" id="PF03009">
    <property type="entry name" value="GDPD"/>
    <property type="match status" value="1"/>
</dbReference>
<organism evidence="11 12">
    <name type="scientific">Coccomyxa viridis</name>
    <dbReference type="NCBI Taxonomy" id="1274662"/>
    <lineage>
        <taxon>Eukaryota</taxon>
        <taxon>Viridiplantae</taxon>
        <taxon>Chlorophyta</taxon>
        <taxon>core chlorophytes</taxon>
        <taxon>Trebouxiophyceae</taxon>
        <taxon>Trebouxiophyceae incertae sedis</taxon>
        <taxon>Coccomyxaceae</taxon>
        <taxon>Coccomyxa</taxon>
    </lineage>
</organism>
<dbReference type="InterPro" id="IPR010084">
    <property type="entry name" value="FabZ"/>
</dbReference>
<protein>
    <submittedName>
        <fullName evidence="11">G4236 protein</fullName>
    </submittedName>
</protein>
<dbReference type="SUPFAM" id="SSF51695">
    <property type="entry name" value="PLC-like phosphodiesterases"/>
    <property type="match status" value="1"/>
</dbReference>
<dbReference type="Pfam" id="PF07977">
    <property type="entry name" value="FabA"/>
    <property type="match status" value="1"/>
</dbReference>
<dbReference type="NCBIfam" id="NF000582">
    <property type="entry name" value="PRK00006.1"/>
    <property type="match status" value="1"/>
</dbReference>
<evidence type="ECO:0000313" key="11">
    <source>
        <dbReference type="EMBL" id="CAL5221957.1"/>
    </source>
</evidence>
<proteinExistence type="inferred from homology"/>
<keyword evidence="4" id="KW-0441">Lipid A biosynthesis</keyword>
<evidence type="ECO:0000256" key="8">
    <source>
        <dbReference type="ARBA" id="ARBA00025049"/>
    </source>
</evidence>
<keyword evidence="6" id="KW-0443">Lipid metabolism</keyword>
<reference evidence="11 12" key="1">
    <citation type="submission" date="2024-06" db="EMBL/GenBank/DDBJ databases">
        <authorList>
            <person name="Kraege A."/>
            <person name="Thomma B."/>
        </authorList>
    </citation>
    <scope>NUCLEOTIDE SEQUENCE [LARGE SCALE GENOMIC DNA]</scope>
</reference>
<comment type="catalytic activity">
    <reaction evidence="9">
        <text>a sn-glycero-3-phosphodiester + H2O = an alcohol + sn-glycerol 3-phosphate + H(+)</text>
        <dbReference type="Rhea" id="RHEA:12969"/>
        <dbReference type="ChEBI" id="CHEBI:15377"/>
        <dbReference type="ChEBI" id="CHEBI:15378"/>
        <dbReference type="ChEBI" id="CHEBI:30879"/>
        <dbReference type="ChEBI" id="CHEBI:57597"/>
        <dbReference type="ChEBI" id="CHEBI:83408"/>
        <dbReference type="EC" id="3.1.4.46"/>
    </reaction>
</comment>
<dbReference type="InterPro" id="IPR017946">
    <property type="entry name" value="PLC-like_Pdiesterase_TIM-brl"/>
</dbReference>
<comment type="caution">
    <text evidence="11">The sequence shown here is derived from an EMBL/GenBank/DDBJ whole genome shotgun (WGS) entry which is preliminary data.</text>
</comment>
<dbReference type="InterPro" id="IPR029069">
    <property type="entry name" value="HotDog_dom_sf"/>
</dbReference>
<feature type="domain" description="GP-PDE" evidence="10">
    <location>
        <begin position="192"/>
        <end position="299"/>
    </location>
</feature>
<evidence type="ECO:0000256" key="3">
    <source>
        <dbReference type="ARBA" id="ARBA00022516"/>
    </source>
</evidence>
<dbReference type="InterPro" id="IPR013114">
    <property type="entry name" value="FabA_FabZ"/>
</dbReference>
<dbReference type="NCBIfam" id="TIGR01750">
    <property type="entry name" value="fabZ"/>
    <property type="match status" value="1"/>
</dbReference>
<dbReference type="PANTHER" id="PTHR30272:SF1">
    <property type="entry name" value="3-HYDROXYACYL-[ACYL-CARRIER-PROTEIN] DEHYDRATASE"/>
    <property type="match status" value="1"/>
</dbReference>
<dbReference type="Proteomes" id="UP001497392">
    <property type="component" value="Unassembled WGS sequence"/>
</dbReference>
<dbReference type="EMBL" id="CAXHTA020000006">
    <property type="protein sequence ID" value="CAL5221957.1"/>
    <property type="molecule type" value="Genomic_DNA"/>
</dbReference>
<evidence type="ECO:0000256" key="4">
    <source>
        <dbReference type="ARBA" id="ARBA00022556"/>
    </source>
</evidence>
<name>A0ABP1FWR4_9CHLO</name>
<evidence type="ECO:0000256" key="9">
    <source>
        <dbReference type="ARBA" id="ARBA00047512"/>
    </source>
</evidence>